<feature type="compositionally biased region" description="Gly residues" evidence="1">
    <location>
        <begin position="55"/>
        <end position="72"/>
    </location>
</feature>
<dbReference type="AlphaFoldDB" id="A0A8T0TEV3"/>
<comment type="caution">
    <text evidence="2">The sequence shown here is derived from an EMBL/GenBank/DDBJ whole genome shotgun (WGS) entry which is preliminary data.</text>
</comment>
<sequence length="105" mass="12071">MLRAVTGKRAHRADMRRFQEIVKESFTAGGRWRAAACGRGSKQRRGRRRKRRHGWGSGVGFGLPSAGGGGQQGSEQVPGGSRRWRRRDEVERRRWPEIEKNRREC</sequence>
<protein>
    <submittedName>
        <fullName evidence="2">Uncharacterized protein</fullName>
    </submittedName>
</protein>
<feature type="compositionally biased region" description="Basic residues" evidence="1">
    <location>
        <begin position="41"/>
        <end position="54"/>
    </location>
</feature>
<name>A0A8T0TEV3_PANVG</name>
<organism evidence="2 3">
    <name type="scientific">Panicum virgatum</name>
    <name type="common">Blackwell switchgrass</name>
    <dbReference type="NCBI Taxonomy" id="38727"/>
    <lineage>
        <taxon>Eukaryota</taxon>
        <taxon>Viridiplantae</taxon>
        <taxon>Streptophyta</taxon>
        <taxon>Embryophyta</taxon>
        <taxon>Tracheophyta</taxon>
        <taxon>Spermatophyta</taxon>
        <taxon>Magnoliopsida</taxon>
        <taxon>Liliopsida</taxon>
        <taxon>Poales</taxon>
        <taxon>Poaceae</taxon>
        <taxon>PACMAD clade</taxon>
        <taxon>Panicoideae</taxon>
        <taxon>Panicodae</taxon>
        <taxon>Paniceae</taxon>
        <taxon>Panicinae</taxon>
        <taxon>Panicum</taxon>
        <taxon>Panicum sect. Hiantes</taxon>
    </lineage>
</organism>
<proteinExistence type="predicted"/>
<evidence type="ECO:0000313" key="2">
    <source>
        <dbReference type="EMBL" id="KAG2606549.1"/>
    </source>
</evidence>
<accession>A0A8T0TEV3</accession>
<evidence type="ECO:0000256" key="1">
    <source>
        <dbReference type="SAM" id="MobiDB-lite"/>
    </source>
</evidence>
<evidence type="ECO:0000313" key="3">
    <source>
        <dbReference type="Proteomes" id="UP000823388"/>
    </source>
</evidence>
<dbReference type="Proteomes" id="UP000823388">
    <property type="component" value="Chromosome 4N"/>
</dbReference>
<keyword evidence="3" id="KW-1185">Reference proteome</keyword>
<dbReference type="EMBL" id="CM029044">
    <property type="protein sequence ID" value="KAG2606549.1"/>
    <property type="molecule type" value="Genomic_DNA"/>
</dbReference>
<feature type="region of interest" description="Disordered" evidence="1">
    <location>
        <begin position="35"/>
        <end position="93"/>
    </location>
</feature>
<reference evidence="2" key="1">
    <citation type="submission" date="2020-05" db="EMBL/GenBank/DDBJ databases">
        <title>WGS assembly of Panicum virgatum.</title>
        <authorList>
            <person name="Lovell J.T."/>
            <person name="Jenkins J."/>
            <person name="Shu S."/>
            <person name="Juenger T.E."/>
            <person name="Schmutz J."/>
        </authorList>
    </citation>
    <scope>NUCLEOTIDE SEQUENCE</scope>
    <source>
        <strain evidence="2">AP13</strain>
    </source>
</reference>
<gene>
    <name evidence="2" type="ORF">PVAP13_4NG046065</name>
</gene>